<dbReference type="AlphaFoldDB" id="A0A9D4D9W0"/>
<dbReference type="EMBL" id="JAIWYP010000011">
    <property type="protein sequence ID" value="KAH3741871.1"/>
    <property type="molecule type" value="Genomic_DNA"/>
</dbReference>
<dbReference type="Gene3D" id="2.60.120.40">
    <property type="match status" value="1"/>
</dbReference>
<evidence type="ECO:0000259" key="1">
    <source>
        <dbReference type="Pfam" id="PF00386"/>
    </source>
</evidence>
<reference evidence="2" key="2">
    <citation type="submission" date="2020-11" db="EMBL/GenBank/DDBJ databases">
        <authorList>
            <person name="McCartney M.A."/>
            <person name="Auch B."/>
            <person name="Kono T."/>
            <person name="Mallez S."/>
            <person name="Becker A."/>
            <person name="Gohl D.M."/>
            <person name="Silverstein K.A.T."/>
            <person name="Koren S."/>
            <person name="Bechman K.B."/>
            <person name="Herman A."/>
            <person name="Abrahante J.E."/>
            <person name="Garbe J."/>
        </authorList>
    </citation>
    <scope>NUCLEOTIDE SEQUENCE</scope>
    <source>
        <strain evidence="2">Duluth1</strain>
        <tissue evidence="2">Whole animal</tissue>
    </source>
</reference>
<dbReference type="InterPro" id="IPR001073">
    <property type="entry name" value="C1q_dom"/>
</dbReference>
<name>A0A9D4D9W0_DREPO</name>
<dbReference type="Proteomes" id="UP000828390">
    <property type="component" value="Unassembled WGS sequence"/>
</dbReference>
<dbReference type="SUPFAM" id="SSF49842">
    <property type="entry name" value="TNF-like"/>
    <property type="match status" value="1"/>
</dbReference>
<evidence type="ECO:0000313" key="2">
    <source>
        <dbReference type="EMBL" id="KAH3741871.1"/>
    </source>
</evidence>
<proteinExistence type="predicted"/>
<dbReference type="InterPro" id="IPR008983">
    <property type="entry name" value="Tumour_necrosis_fac-like_dom"/>
</dbReference>
<keyword evidence="3" id="KW-1185">Reference proteome</keyword>
<dbReference type="Pfam" id="PF00386">
    <property type="entry name" value="C1q"/>
    <property type="match status" value="1"/>
</dbReference>
<evidence type="ECO:0000313" key="3">
    <source>
        <dbReference type="Proteomes" id="UP000828390"/>
    </source>
</evidence>
<reference evidence="2" key="1">
    <citation type="journal article" date="2019" name="bioRxiv">
        <title>The Genome of the Zebra Mussel, Dreissena polymorpha: A Resource for Invasive Species Research.</title>
        <authorList>
            <person name="McCartney M.A."/>
            <person name="Auch B."/>
            <person name="Kono T."/>
            <person name="Mallez S."/>
            <person name="Zhang Y."/>
            <person name="Obille A."/>
            <person name="Becker A."/>
            <person name="Abrahante J.E."/>
            <person name="Garbe J."/>
            <person name="Badalamenti J.P."/>
            <person name="Herman A."/>
            <person name="Mangelson H."/>
            <person name="Liachko I."/>
            <person name="Sullivan S."/>
            <person name="Sone E.D."/>
            <person name="Koren S."/>
            <person name="Silverstein K.A.T."/>
            <person name="Beckman K.B."/>
            <person name="Gohl D.M."/>
        </authorList>
    </citation>
    <scope>NUCLEOTIDE SEQUENCE</scope>
    <source>
        <strain evidence="2">Duluth1</strain>
        <tissue evidence="2">Whole animal</tissue>
    </source>
</reference>
<accession>A0A9D4D9W0</accession>
<gene>
    <name evidence="2" type="ORF">DPMN_048601</name>
</gene>
<feature type="domain" description="C1q" evidence="1">
    <location>
        <begin position="14"/>
        <end position="67"/>
    </location>
</feature>
<comment type="caution">
    <text evidence="2">The sequence shown here is derived from an EMBL/GenBank/DDBJ whole genome shotgun (WGS) entry which is preliminary data.</text>
</comment>
<sequence length="83" mass="9428">MEKNFVTEVIGYIFSPNSPSDWTQSTTTIVIQLAAGDDVWVDFINSHEIVGGRYGTYDDFVSHFSGFFNRRTVTKQTNKVMLV</sequence>
<protein>
    <recommendedName>
        <fullName evidence="1">C1q domain-containing protein</fullName>
    </recommendedName>
</protein>
<organism evidence="2 3">
    <name type="scientific">Dreissena polymorpha</name>
    <name type="common">Zebra mussel</name>
    <name type="synonym">Mytilus polymorpha</name>
    <dbReference type="NCBI Taxonomy" id="45954"/>
    <lineage>
        <taxon>Eukaryota</taxon>
        <taxon>Metazoa</taxon>
        <taxon>Spiralia</taxon>
        <taxon>Lophotrochozoa</taxon>
        <taxon>Mollusca</taxon>
        <taxon>Bivalvia</taxon>
        <taxon>Autobranchia</taxon>
        <taxon>Heteroconchia</taxon>
        <taxon>Euheterodonta</taxon>
        <taxon>Imparidentia</taxon>
        <taxon>Neoheterodontei</taxon>
        <taxon>Myida</taxon>
        <taxon>Dreissenoidea</taxon>
        <taxon>Dreissenidae</taxon>
        <taxon>Dreissena</taxon>
    </lineage>
</organism>